<evidence type="ECO:0000313" key="1">
    <source>
        <dbReference type="EnsemblMetazoa" id="ACOM035123-PA.1"/>
    </source>
</evidence>
<sequence>MPQETVNVVPASELQAVDSQAGTSPLIDIPNFDLYKDVITVDGLYQVDTGVTIELFDIWFRDVVGKEEAWILPAEILNRLEQQKFPVETKQKLRSFEDLSLWKSTDWQTFLLYASPVVLKGLLTEEKYKHFMLYFCAITILSSKQHKHLWEKANQKLRQFVGTFAKIYGTNAVTSNVHSLTNLYKQAVRFGCIGDYSSYSFVQKLGFLNNYLQSANYRGLEQAGRRIQEFESLNVNYKRQPFSEPVCRWKGQTVTLHVRQGFMLRNDNVNDWLITQENEVFKFVSARNCNGQVKIRGKLFSHIYEVFDSSSEILIFSAKMSELSSEEYELKCSDVKCKLVKVIDDTEEQNFVFFPLLSTLL</sequence>
<reference evidence="1" key="1">
    <citation type="submission" date="2022-08" db="UniProtKB">
        <authorList>
            <consortium name="EnsemblMetazoa"/>
        </authorList>
    </citation>
    <scope>IDENTIFICATION</scope>
</reference>
<dbReference type="PANTHER" id="PTHR33053">
    <property type="entry name" value="PROTEIN, PUTATIVE-RELATED"/>
    <property type="match status" value="1"/>
</dbReference>
<proteinExistence type="predicted"/>
<dbReference type="AlphaFoldDB" id="A0A8W7PP05"/>
<dbReference type="EnsemblMetazoa" id="ACOM035123-RA">
    <property type="protein sequence ID" value="ACOM035123-PA.1"/>
    <property type="gene ID" value="ACOM035123"/>
</dbReference>
<dbReference type="PANTHER" id="PTHR33053:SF25">
    <property type="entry name" value="TRANSPOSASE DOMAIN-CONTAINING PROTEIN"/>
    <property type="match status" value="1"/>
</dbReference>
<dbReference type="VEuPathDB" id="VectorBase:ACON2_031032"/>
<name>A0A8W7PP05_ANOCL</name>
<accession>A0A8W7PP05</accession>
<organism evidence="1">
    <name type="scientific">Anopheles coluzzii</name>
    <name type="common">African malaria mosquito</name>
    <dbReference type="NCBI Taxonomy" id="1518534"/>
    <lineage>
        <taxon>Eukaryota</taxon>
        <taxon>Metazoa</taxon>
        <taxon>Ecdysozoa</taxon>
        <taxon>Arthropoda</taxon>
        <taxon>Hexapoda</taxon>
        <taxon>Insecta</taxon>
        <taxon>Pterygota</taxon>
        <taxon>Neoptera</taxon>
        <taxon>Endopterygota</taxon>
        <taxon>Diptera</taxon>
        <taxon>Nematocera</taxon>
        <taxon>Culicoidea</taxon>
        <taxon>Culicidae</taxon>
        <taxon>Anophelinae</taxon>
        <taxon>Anopheles</taxon>
    </lineage>
</organism>
<dbReference type="Proteomes" id="UP000075882">
    <property type="component" value="Unassembled WGS sequence"/>
</dbReference>
<protein>
    <submittedName>
        <fullName evidence="1">Uncharacterized protein</fullName>
    </submittedName>
</protein>